<dbReference type="WBParaSite" id="TCLT_0000548201-mRNA-1">
    <property type="protein sequence ID" value="TCLT_0000548201-mRNA-1"/>
    <property type="gene ID" value="TCLT_0000548201"/>
</dbReference>
<protein>
    <submittedName>
        <fullName evidence="3">Pericentrin/AKAP-450 centrosomal targeting domain-containing protein</fullName>
    </submittedName>
</protein>
<dbReference type="PROSITE" id="PS50096">
    <property type="entry name" value="IQ"/>
    <property type="match status" value="1"/>
</dbReference>
<evidence type="ECO:0000313" key="1">
    <source>
        <dbReference type="EMBL" id="VDN02721.1"/>
    </source>
</evidence>
<dbReference type="Proteomes" id="UP000276776">
    <property type="component" value="Unassembled WGS sequence"/>
</dbReference>
<evidence type="ECO:0000313" key="2">
    <source>
        <dbReference type="Proteomes" id="UP000276776"/>
    </source>
</evidence>
<keyword evidence="2" id="KW-1185">Reference proteome</keyword>
<proteinExistence type="predicted"/>
<dbReference type="EMBL" id="UYYF01004341">
    <property type="protein sequence ID" value="VDN02721.1"/>
    <property type="molecule type" value="Genomic_DNA"/>
</dbReference>
<evidence type="ECO:0000313" key="3">
    <source>
        <dbReference type="WBParaSite" id="TCLT_0000548201-mRNA-1"/>
    </source>
</evidence>
<dbReference type="AlphaFoldDB" id="A0A0N5CYG2"/>
<gene>
    <name evidence="1" type="ORF">TCLT_LOCUS5471</name>
</gene>
<organism evidence="3">
    <name type="scientific">Thelazia callipaeda</name>
    <name type="common">Oriental eyeworm</name>
    <name type="synonym">Parasitic nematode</name>
    <dbReference type="NCBI Taxonomy" id="103827"/>
    <lineage>
        <taxon>Eukaryota</taxon>
        <taxon>Metazoa</taxon>
        <taxon>Ecdysozoa</taxon>
        <taxon>Nematoda</taxon>
        <taxon>Chromadorea</taxon>
        <taxon>Rhabditida</taxon>
        <taxon>Spirurina</taxon>
        <taxon>Spiruromorpha</taxon>
        <taxon>Thelazioidea</taxon>
        <taxon>Thelaziidae</taxon>
        <taxon>Thelazia</taxon>
    </lineage>
</organism>
<dbReference type="OrthoDB" id="5833104at2759"/>
<sequence>MDGNVTDIDSSNDFNKKSISLKKFNDSVKKHEELLRTSKDVLHKLNEIRRNKALEMKKYETVVRMDALSVSGYLQQQHLKLQELIRTDESFNKYNEERMQQAAITIQRFFRKIIYRKQILRTLCTWKWVAVEKRIKYIEIIAERMSSNATVPRRIDLSIIKNKVNTFIFHNDSLASQ</sequence>
<name>A0A0N5CYG2_THECL</name>
<reference evidence="3" key="1">
    <citation type="submission" date="2017-02" db="UniProtKB">
        <authorList>
            <consortium name="WormBaseParasite"/>
        </authorList>
    </citation>
    <scope>IDENTIFICATION</scope>
</reference>
<reference evidence="1 2" key="2">
    <citation type="submission" date="2018-11" db="EMBL/GenBank/DDBJ databases">
        <authorList>
            <consortium name="Pathogen Informatics"/>
        </authorList>
    </citation>
    <scope>NUCLEOTIDE SEQUENCE [LARGE SCALE GENOMIC DNA]</scope>
</reference>
<accession>A0A0N5CYG2</accession>